<keyword evidence="2" id="KW-1133">Transmembrane helix</keyword>
<feature type="coiled-coil region" evidence="1">
    <location>
        <begin position="30"/>
        <end position="57"/>
    </location>
</feature>
<evidence type="ECO:0000256" key="1">
    <source>
        <dbReference type="SAM" id="Coils"/>
    </source>
</evidence>
<dbReference type="OrthoDB" id="7391128at2"/>
<feature type="transmembrane region" description="Helical" evidence="2">
    <location>
        <begin position="12"/>
        <end position="31"/>
    </location>
</feature>
<dbReference type="RefSeq" id="WP_136692154.1">
    <property type="nucleotide sequence ID" value="NZ_SSHH01000001.1"/>
</dbReference>
<protein>
    <submittedName>
        <fullName evidence="3">Uncharacterized protein</fullName>
    </submittedName>
</protein>
<evidence type="ECO:0000313" key="3">
    <source>
        <dbReference type="EMBL" id="TIX51369.1"/>
    </source>
</evidence>
<reference evidence="3 4" key="1">
    <citation type="submission" date="2019-04" db="EMBL/GenBank/DDBJ databases">
        <title>Altererythrobacter aquimixticola sp. nov., isolated from sediment of junction between the ocean and a freshwater spring.</title>
        <authorList>
            <person name="Yoon J.-H."/>
        </authorList>
    </citation>
    <scope>NUCLEOTIDE SEQUENCE [LARGE SCALE GENOMIC DNA]</scope>
    <source>
        <strain evidence="3 4">SSKS-13</strain>
    </source>
</reference>
<gene>
    <name evidence="3" type="ORF">E5222_02570</name>
</gene>
<comment type="caution">
    <text evidence="3">The sequence shown here is derived from an EMBL/GenBank/DDBJ whole genome shotgun (WGS) entry which is preliminary data.</text>
</comment>
<keyword evidence="4" id="KW-1185">Reference proteome</keyword>
<dbReference type="AlphaFoldDB" id="A0A4T3F4J0"/>
<sequence>MTPQARIRRIGWLALLAICTALYGVLHFQVWSVQSEVTRAERRIVALEEQNLLLETEFLTRSSQMQLAAWNRVDFGYSAPAADQFIENERQLSRFASARPADAVEPVLLASQALEEDNMSFAELVSPITGERLDPELVRPRRDDDGEGTTLIAAIAERSARVPLSAAASAPTTGAAVRIALGGGGK</sequence>
<name>A0A4T3F4J0_9SPHN</name>
<keyword evidence="2" id="KW-0812">Transmembrane</keyword>
<evidence type="ECO:0000313" key="4">
    <source>
        <dbReference type="Proteomes" id="UP000309389"/>
    </source>
</evidence>
<accession>A0A4T3F4J0</accession>
<keyword evidence="1" id="KW-0175">Coiled coil</keyword>
<keyword evidence="2" id="KW-0472">Membrane</keyword>
<dbReference type="Proteomes" id="UP000309389">
    <property type="component" value="Unassembled WGS sequence"/>
</dbReference>
<dbReference type="EMBL" id="SSHH01000001">
    <property type="protein sequence ID" value="TIX51369.1"/>
    <property type="molecule type" value="Genomic_DNA"/>
</dbReference>
<organism evidence="3 4">
    <name type="scientific">Alteraurantiacibacter aquimixticola</name>
    <dbReference type="NCBI Taxonomy" id="2489173"/>
    <lineage>
        <taxon>Bacteria</taxon>
        <taxon>Pseudomonadati</taxon>
        <taxon>Pseudomonadota</taxon>
        <taxon>Alphaproteobacteria</taxon>
        <taxon>Sphingomonadales</taxon>
        <taxon>Erythrobacteraceae</taxon>
        <taxon>Alteraurantiacibacter</taxon>
    </lineage>
</organism>
<proteinExistence type="predicted"/>
<evidence type="ECO:0000256" key="2">
    <source>
        <dbReference type="SAM" id="Phobius"/>
    </source>
</evidence>